<dbReference type="GO" id="GO:0042742">
    <property type="term" value="P:defense response to bacterium"/>
    <property type="evidence" value="ECO:0007669"/>
    <property type="project" value="InterPro"/>
</dbReference>
<dbReference type="EMBL" id="UHFA01000002">
    <property type="protein sequence ID" value="SUN35150.1"/>
    <property type="molecule type" value="Genomic_DNA"/>
</dbReference>
<dbReference type="Proteomes" id="UP000254082">
    <property type="component" value="Unassembled WGS sequence"/>
</dbReference>
<evidence type="ECO:0000313" key="1">
    <source>
        <dbReference type="EMBL" id="SUN35150.1"/>
    </source>
</evidence>
<reference evidence="1 2" key="1">
    <citation type="submission" date="2018-06" db="EMBL/GenBank/DDBJ databases">
        <authorList>
            <consortium name="Pathogen Informatics"/>
            <person name="Doyle S."/>
        </authorList>
    </citation>
    <scope>NUCLEOTIDE SEQUENCE [LARGE SCALE GENOMIC DNA]</scope>
    <source>
        <strain evidence="2">NCTC 11391</strain>
    </source>
</reference>
<keyword evidence="2" id="KW-1185">Reference proteome</keyword>
<proteinExistence type="predicted"/>
<dbReference type="AlphaFoldDB" id="A0A380JCQ8"/>
<name>A0A380JCQ8_STRDO</name>
<dbReference type="InterPro" id="IPR019493">
    <property type="entry name" value="Bacteriocin_IIb_lactacin-rel"/>
</dbReference>
<dbReference type="RefSeq" id="WP_002998850.1">
    <property type="nucleotide sequence ID" value="NZ_UHFA01000002.1"/>
</dbReference>
<sequence>MDTLALDNFEAANMSDLSEVQGGTNPTRCVVGIAGEGVQSGIAGAAALGAVGLAVGGPVGAYGGAHLGFFLGFIGGSLKGTADYCF</sequence>
<organism evidence="1 2">
    <name type="scientific">Streptococcus downei MFe28</name>
    <dbReference type="NCBI Taxonomy" id="764290"/>
    <lineage>
        <taxon>Bacteria</taxon>
        <taxon>Bacillati</taxon>
        <taxon>Bacillota</taxon>
        <taxon>Bacilli</taxon>
        <taxon>Lactobacillales</taxon>
        <taxon>Streptococcaceae</taxon>
        <taxon>Streptococcus</taxon>
    </lineage>
</organism>
<evidence type="ECO:0000313" key="2">
    <source>
        <dbReference type="Proteomes" id="UP000254082"/>
    </source>
</evidence>
<protein>
    <submittedName>
        <fullName evidence="1">Bacteriocin class II with double-glycine leader peptide</fullName>
    </submittedName>
</protein>
<accession>A0A380JCQ8</accession>
<dbReference type="Pfam" id="PF10439">
    <property type="entry name" value="Bacteriocin_IIc"/>
    <property type="match status" value="1"/>
</dbReference>
<gene>
    <name evidence="1" type="ORF">NCTC11391_00125</name>
</gene>